<organism evidence="1 2">
    <name type="scientific">Kibdelosporangium aridum</name>
    <dbReference type="NCBI Taxonomy" id="2030"/>
    <lineage>
        <taxon>Bacteria</taxon>
        <taxon>Bacillati</taxon>
        <taxon>Actinomycetota</taxon>
        <taxon>Actinomycetes</taxon>
        <taxon>Pseudonocardiales</taxon>
        <taxon>Pseudonocardiaceae</taxon>
        <taxon>Kibdelosporangium</taxon>
    </lineage>
</organism>
<proteinExistence type="predicted"/>
<dbReference type="RefSeq" id="WP_037252206.1">
    <property type="nucleotide sequence ID" value="NZ_QHKI01000043.1"/>
</dbReference>
<evidence type="ECO:0000313" key="2">
    <source>
        <dbReference type="Proteomes" id="UP000287547"/>
    </source>
</evidence>
<comment type="caution">
    <text evidence="1">The sequence shown here is derived from an EMBL/GenBank/DDBJ whole genome shotgun (WGS) entry which is preliminary data.</text>
</comment>
<protein>
    <submittedName>
        <fullName evidence="1">Uncharacterized protein</fullName>
    </submittedName>
</protein>
<accession>A0A428YZF8</accession>
<dbReference type="AlphaFoldDB" id="A0A428YZF8"/>
<name>A0A428YZF8_KIBAR</name>
<sequence>MAEEQLADAFNNIPNRRQRRRSHHIRRLVAANELPDCSLQNVIEGCKAIKTTSERYDFYR</sequence>
<dbReference type="EMBL" id="QHKI01000043">
    <property type="protein sequence ID" value="RSM76781.1"/>
    <property type="molecule type" value="Genomic_DNA"/>
</dbReference>
<evidence type="ECO:0000313" key="1">
    <source>
        <dbReference type="EMBL" id="RSM76781.1"/>
    </source>
</evidence>
<dbReference type="Proteomes" id="UP000287547">
    <property type="component" value="Unassembled WGS sequence"/>
</dbReference>
<reference evidence="1 2" key="1">
    <citation type="submission" date="2018-05" db="EMBL/GenBank/DDBJ databases">
        <title>Evolution of GPA BGCs.</title>
        <authorList>
            <person name="Waglechner N."/>
            <person name="Wright G.D."/>
        </authorList>
    </citation>
    <scope>NUCLEOTIDE SEQUENCE [LARGE SCALE GENOMIC DNA]</scope>
    <source>
        <strain evidence="1 2">A82846</strain>
    </source>
</reference>
<gene>
    <name evidence="1" type="ORF">DMH04_36330</name>
</gene>